<dbReference type="EMBL" id="CAJOBE010050913">
    <property type="protein sequence ID" value="CAF4356936.1"/>
    <property type="molecule type" value="Genomic_DNA"/>
</dbReference>
<feature type="domain" description="Ubiquitin-like" evidence="1">
    <location>
        <begin position="93"/>
        <end position="132"/>
    </location>
</feature>
<protein>
    <recommendedName>
        <fullName evidence="1">Ubiquitin-like domain-containing protein</fullName>
    </recommendedName>
</protein>
<dbReference type="Gene3D" id="3.10.20.90">
    <property type="entry name" value="Phosphatidylinositol 3-kinase Catalytic Subunit, Chain A, domain 1"/>
    <property type="match status" value="1"/>
</dbReference>
<dbReference type="InterPro" id="IPR029071">
    <property type="entry name" value="Ubiquitin-like_domsf"/>
</dbReference>
<comment type="caution">
    <text evidence="2">The sequence shown here is derived from an EMBL/GenBank/DDBJ whole genome shotgun (WGS) entry which is preliminary data.</text>
</comment>
<dbReference type="InterPro" id="IPR019956">
    <property type="entry name" value="Ubiquitin_dom"/>
</dbReference>
<organism evidence="2 3">
    <name type="scientific">Rotaria sordida</name>
    <dbReference type="NCBI Taxonomy" id="392033"/>
    <lineage>
        <taxon>Eukaryota</taxon>
        <taxon>Metazoa</taxon>
        <taxon>Spiralia</taxon>
        <taxon>Gnathifera</taxon>
        <taxon>Rotifera</taxon>
        <taxon>Eurotatoria</taxon>
        <taxon>Bdelloidea</taxon>
        <taxon>Philodinida</taxon>
        <taxon>Philodinidae</taxon>
        <taxon>Rotaria</taxon>
    </lineage>
</organism>
<dbReference type="InterPro" id="IPR050158">
    <property type="entry name" value="Ubiquitin_ubiquitin-like"/>
</dbReference>
<evidence type="ECO:0000313" key="3">
    <source>
        <dbReference type="Proteomes" id="UP000663874"/>
    </source>
</evidence>
<dbReference type="PRINTS" id="PR00348">
    <property type="entry name" value="UBIQUITIN"/>
</dbReference>
<dbReference type="SMART" id="SM00213">
    <property type="entry name" value="UBQ"/>
    <property type="match status" value="1"/>
</dbReference>
<evidence type="ECO:0000259" key="1">
    <source>
        <dbReference type="PROSITE" id="PS50053"/>
    </source>
</evidence>
<proteinExistence type="predicted"/>
<feature type="non-terminal residue" evidence="2">
    <location>
        <position position="132"/>
    </location>
</feature>
<dbReference type="Pfam" id="PF00240">
    <property type="entry name" value="ubiquitin"/>
    <property type="match status" value="1"/>
</dbReference>
<dbReference type="SUPFAM" id="SSF54236">
    <property type="entry name" value="Ubiquitin-like"/>
    <property type="match status" value="1"/>
</dbReference>
<reference evidence="2" key="1">
    <citation type="submission" date="2021-02" db="EMBL/GenBank/DDBJ databases">
        <authorList>
            <person name="Nowell W R."/>
        </authorList>
    </citation>
    <scope>NUCLEOTIDE SEQUENCE</scope>
</reference>
<dbReference type="Proteomes" id="UP000663874">
    <property type="component" value="Unassembled WGS sequence"/>
</dbReference>
<dbReference type="PANTHER" id="PTHR10666">
    <property type="entry name" value="UBIQUITIN"/>
    <property type="match status" value="1"/>
</dbReference>
<accession>A0A820LCA6</accession>
<evidence type="ECO:0000313" key="2">
    <source>
        <dbReference type="EMBL" id="CAF4356936.1"/>
    </source>
</evidence>
<dbReference type="AlphaFoldDB" id="A0A820LCA6"/>
<gene>
    <name evidence="2" type="ORF">FNK824_LOCUS42534</name>
</gene>
<dbReference type="InterPro" id="IPR000626">
    <property type="entry name" value="Ubiquitin-like_dom"/>
</dbReference>
<name>A0A820LCA6_9BILA</name>
<dbReference type="PROSITE" id="PS50053">
    <property type="entry name" value="UBIQUITIN_2"/>
    <property type="match status" value="1"/>
</dbReference>
<sequence length="132" mass="15129">MFFSINNRVTIGDIFSKMIQLELLQSEEANTHHIMPEENAQVSYDLSHSFTKANDGSHFRIEPKPSSSLPTEVVFIKTLTGRMITINVCIKMDTIAIIKERVQMKEGIPTDQQRLIFNGKQLEDNRTLADYK</sequence>